<evidence type="ECO:0000313" key="2">
    <source>
        <dbReference type="EMBL" id="RVD90522.1"/>
    </source>
</evidence>
<organism evidence="2 3">
    <name type="scientific">Tubulinosema ratisbonensis</name>
    <dbReference type="NCBI Taxonomy" id="291195"/>
    <lineage>
        <taxon>Eukaryota</taxon>
        <taxon>Fungi</taxon>
        <taxon>Fungi incertae sedis</taxon>
        <taxon>Microsporidia</taxon>
        <taxon>Tubulinosematoidea</taxon>
        <taxon>Tubulinosematidae</taxon>
        <taxon>Tubulinosema</taxon>
    </lineage>
</organism>
<keyword evidence="1" id="KW-0812">Transmembrane</keyword>
<evidence type="ECO:0000256" key="1">
    <source>
        <dbReference type="SAM" id="Phobius"/>
    </source>
</evidence>
<protein>
    <submittedName>
        <fullName evidence="2">Uncharacterized protein</fullName>
    </submittedName>
</protein>
<keyword evidence="3" id="KW-1185">Reference proteome</keyword>
<name>A0A437AH76_9MICR</name>
<feature type="transmembrane region" description="Helical" evidence="1">
    <location>
        <begin position="136"/>
        <end position="159"/>
    </location>
</feature>
<reference evidence="2 3" key="1">
    <citation type="submission" date="2018-10" db="EMBL/GenBank/DDBJ databases">
        <title>Draft genome sequence of the microsporidian Tubulinosema ratisbonensis.</title>
        <authorList>
            <person name="Polonais V."/>
            <person name="Peyretaillade E."/>
            <person name="Niehus S."/>
            <person name="Wawrzyniak I."/>
            <person name="Franchet A."/>
            <person name="Gaspin C."/>
            <person name="Reichstadt M."/>
            <person name="Belser C."/>
            <person name="Labadie K."/>
            <person name="Delbac F."/>
            <person name="Ferrandon D."/>
        </authorList>
    </citation>
    <scope>NUCLEOTIDE SEQUENCE [LARGE SCALE GENOMIC DNA]</scope>
    <source>
        <strain evidence="2 3">Franzen</strain>
    </source>
</reference>
<accession>A0A437AH76</accession>
<feature type="transmembrane region" description="Helical" evidence="1">
    <location>
        <begin position="52"/>
        <end position="73"/>
    </location>
</feature>
<evidence type="ECO:0000313" key="3">
    <source>
        <dbReference type="Proteomes" id="UP000282876"/>
    </source>
</evidence>
<dbReference type="VEuPathDB" id="MicrosporidiaDB:TUBRATIS_30530"/>
<dbReference type="AlphaFoldDB" id="A0A437AH76"/>
<feature type="transmembrane region" description="Helical" evidence="1">
    <location>
        <begin position="79"/>
        <end position="96"/>
    </location>
</feature>
<dbReference type="Proteomes" id="UP000282876">
    <property type="component" value="Unassembled WGS sequence"/>
</dbReference>
<proteinExistence type="predicted"/>
<gene>
    <name evidence="2" type="ORF">TUBRATIS_30530</name>
</gene>
<feature type="transmembrane region" description="Helical" evidence="1">
    <location>
        <begin position="108"/>
        <end position="130"/>
    </location>
</feature>
<sequence>MRENLGFSEENNQQLEENRNYRFTLSNIIHIVRNLFNPTFLHVFCPLNERKITLILTAMTSVLNIVITILPLLSIPDYFYTNLFIISLFNCILINARNISLFKRAYKHVYFFNCSIVVQNSCFIFCFSYWYLINFYVTDLAFEIIFANGILIFSCRIFFSKTKKHDIN</sequence>
<dbReference type="EMBL" id="RCSS01000862">
    <property type="protein sequence ID" value="RVD90522.1"/>
    <property type="molecule type" value="Genomic_DNA"/>
</dbReference>
<keyword evidence="1" id="KW-1133">Transmembrane helix</keyword>
<comment type="caution">
    <text evidence="2">The sequence shown here is derived from an EMBL/GenBank/DDBJ whole genome shotgun (WGS) entry which is preliminary data.</text>
</comment>
<keyword evidence="1" id="KW-0472">Membrane</keyword>